<dbReference type="Proteomes" id="UP001155660">
    <property type="component" value="Chromosome A1"/>
</dbReference>
<feature type="compositionally biased region" description="Basic and acidic residues" evidence="1">
    <location>
        <begin position="275"/>
        <end position="284"/>
    </location>
</feature>
<keyword evidence="2" id="KW-1133">Transmembrane helix</keyword>
<organism evidence="4">
    <name type="scientific">Cyprinus carpio</name>
    <name type="common">Common carp</name>
    <dbReference type="NCBI Taxonomy" id="7962"/>
    <lineage>
        <taxon>Eukaryota</taxon>
        <taxon>Metazoa</taxon>
        <taxon>Chordata</taxon>
        <taxon>Craniata</taxon>
        <taxon>Vertebrata</taxon>
        <taxon>Euteleostomi</taxon>
        <taxon>Actinopterygii</taxon>
        <taxon>Neopterygii</taxon>
        <taxon>Teleostei</taxon>
        <taxon>Ostariophysi</taxon>
        <taxon>Cypriniformes</taxon>
        <taxon>Cyprinidae</taxon>
        <taxon>Cyprininae</taxon>
        <taxon>Cyprinus</taxon>
    </lineage>
</organism>
<keyword evidence="4" id="KW-0396">Initiation factor</keyword>
<feature type="compositionally biased region" description="Basic and acidic residues" evidence="1">
    <location>
        <begin position="226"/>
        <end position="249"/>
    </location>
</feature>
<feature type="region of interest" description="Disordered" evidence="1">
    <location>
        <begin position="323"/>
        <end position="364"/>
    </location>
</feature>
<keyword evidence="3" id="KW-0732">Signal</keyword>
<accession>A0A9Q9X932</accession>
<reference evidence="4" key="1">
    <citation type="submission" date="2025-08" db="UniProtKB">
        <authorList>
            <consortium name="RefSeq"/>
        </authorList>
    </citation>
    <scope>IDENTIFICATION</scope>
    <source>
        <tissue evidence="4">Muscle</tissue>
    </source>
</reference>
<feature type="compositionally biased region" description="Polar residues" evidence="1">
    <location>
        <begin position="113"/>
        <end position="123"/>
    </location>
</feature>
<evidence type="ECO:0000256" key="3">
    <source>
        <dbReference type="SAM" id="SignalP"/>
    </source>
</evidence>
<dbReference type="KEGG" id="ccar:122134675"/>
<sequence length="558" mass="60500">MGLCSHNGLLVMLLFHLCQAQDDALPSPDPEPAPPSLGEMIDAVKAAFEQAVQISTTGAVREALEQVVDELAPQKTQAEQSPVVETAADYTTEEAAEEEALVLPAGEPDILMSESSEQTSDQPAQEGLTQDIEPAEEIQELAKSSISKPEEKSEKKPVELDLEAVESILQDPDIVEMGEPVTEESHSEESPVQSYPDTQKENESGRGAVEMNKGSKEAEDEDVEDPEKGFIEKEAQLSELEEKTAKGELENVEVTIEVKIHGPEEEYSDTEWATESEHSQEERQAVTAQMGTDGGVADMDEVEQEEEQQEVAKTQEGVIEVKARREEVDSGSEAQLQKVSTQEEVPPSAKTVPEKTQQEPEVAVDTKGPIELQETVITNSKATGGKTDFTGKTHEASDVNEIITSRDPNKNNQGVPVLMNTVEELPPTPVLKLRLGDTDAPIDSTQTKATVQEAWKIGAIAAAFFLILQTAVTIVYILKCRTKPNSSSVAPKKICGRGNGGIEGDTNNTDTTVPIDEQTAIDDLPEYSQVQQEDVAMTTIPLDSIEKNSSCDPRTSVV</sequence>
<dbReference type="AlphaFoldDB" id="A0A9Q9X932"/>
<feature type="compositionally biased region" description="Acidic residues" evidence="1">
    <location>
        <begin position="265"/>
        <end position="274"/>
    </location>
</feature>
<dbReference type="RefSeq" id="XP_042597495.1">
    <property type="nucleotide sequence ID" value="XM_042741561.1"/>
</dbReference>
<dbReference type="OrthoDB" id="9937655at2759"/>
<keyword evidence="2" id="KW-0812">Transmembrane</keyword>
<feature type="compositionally biased region" description="Basic and acidic residues" evidence="1">
    <location>
        <begin position="148"/>
        <end position="159"/>
    </location>
</feature>
<feature type="chain" id="PRO_5040367907" evidence="3">
    <location>
        <begin position="21"/>
        <end position="558"/>
    </location>
</feature>
<evidence type="ECO:0000313" key="4">
    <source>
        <dbReference type="RefSeq" id="XP_042597495.1"/>
    </source>
</evidence>
<dbReference type="GO" id="GO:0003743">
    <property type="term" value="F:translation initiation factor activity"/>
    <property type="evidence" value="ECO:0007669"/>
    <property type="project" value="UniProtKB-KW"/>
</dbReference>
<feature type="region of interest" description="Disordered" evidence="1">
    <location>
        <begin position="113"/>
        <end position="288"/>
    </location>
</feature>
<proteinExistence type="predicted"/>
<keyword evidence="4" id="KW-0648">Protein biosynthesis</keyword>
<feature type="transmembrane region" description="Helical" evidence="2">
    <location>
        <begin position="454"/>
        <end position="478"/>
    </location>
</feature>
<protein>
    <submittedName>
        <fullName evidence="4">Translation initiation factor IF-2 isoform X1</fullName>
    </submittedName>
</protein>
<keyword evidence="2" id="KW-0472">Membrane</keyword>
<feature type="compositionally biased region" description="Polar residues" evidence="1">
    <location>
        <begin position="332"/>
        <end position="343"/>
    </location>
</feature>
<gene>
    <name evidence="4" type="primary">si:dkeyp-118a3.2</name>
</gene>
<evidence type="ECO:0000256" key="2">
    <source>
        <dbReference type="SAM" id="Phobius"/>
    </source>
</evidence>
<feature type="signal peptide" evidence="3">
    <location>
        <begin position="1"/>
        <end position="20"/>
    </location>
</feature>
<name>A0A9Q9X932_CYPCA</name>
<dbReference type="GeneID" id="122134675"/>
<evidence type="ECO:0000256" key="1">
    <source>
        <dbReference type="SAM" id="MobiDB-lite"/>
    </source>
</evidence>